<name>A0A6J6IYC4_9ZZZZ</name>
<feature type="region of interest" description="Disordered" evidence="1">
    <location>
        <begin position="1"/>
        <end position="65"/>
    </location>
</feature>
<sequence length="65" mass="6648">MGSATGAVASLQHDDVAPSIDEGARRSKASESGADHQHCARDVGKLRRRATPALQSTMRGCGSAG</sequence>
<evidence type="ECO:0000313" key="2">
    <source>
        <dbReference type="EMBL" id="CAB4629263.1"/>
    </source>
</evidence>
<accession>A0A6J6IYC4</accession>
<reference evidence="2" key="1">
    <citation type="submission" date="2020-05" db="EMBL/GenBank/DDBJ databases">
        <authorList>
            <person name="Chiriac C."/>
            <person name="Salcher M."/>
            <person name="Ghai R."/>
            <person name="Kavagutti S V."/>
        </authorList>
    </citation>
    <scope>NUCLEOTIDE SEQUENCE</scope>
</reference>
<proteinExistence type="predicted"/>
<dbReference type="EMBL" id="CAEZVJ010000060">
    <property type="protein sequence ID" value="CAB4629263.1"/>
    <property type="molecule type" value="Genomic_DNA"/>
</dbReference>
<dbReference type="AlphaFoldDB" id="A0A6J6IYC4"/>
<gene>
    <name evidence="2" type="ORF">UFOPK1961_00645</name>
</gene>
<protein>
    <submittedName>
        <fullName evidence="2">Unannotated protein</fullName>
    </submittedName>
</protein>
<evidence type="ECO:0000256" key="1">
    <source>
        <dbReference type="SAM" id="MobiDB-lite"/>
    </source>
</evidence>
<organism evidence="2">
    <name type="scientific">freshwater metagenome</name>
    <dbReference type="NCBI Taxonomy" id="449393"/>
    <lineage>
        <taxon>unclassified sequences</taxon>
        <taxon>metagenomes</taxon>
        <taxon>ecological metagenomes</taxon>
    </lineage>
</organism>
<feature type="compositionally biased region" description="Basic and acidic residues" evidence="1">
    <location>
        <begin position="12"/>
        <end position="45"/>
    </location>
</feature>